<sequence>MAEEWISTVAQRLTPIGTFSPEQVRMVAHRVHRRFVDKDTILLAAGTICQTIYCSLEGAFYQVSNNGEEPVIIDLHLPGQWFFNHQSFVTQTPSAYTIQAYSDGIVLELTIQVIHELIALSPVFLQLGSLLNQGTDRIRFFDQNLTPVQKYQYVLDYQPQLLHRFPLKMIAAYLKMTPETLSRVRERLARGLS</sequence>
<dbReference type="AlphaFoldDB" id="A0A3P1CDE8"/>
<reference evidence="2 3" key="1">
    <citation type="submission" date="2018-11" db="EMBL/GenBank/DDBJ databases">
        <authorList>
            <person name="Zhou Z."/>
            <person name="Wang G."/>
        </authorList>
    </citation>
    <scope>NUCLEOTIDE SEQUENCE [LARGE SCALE GENOMIC DNA]</scope>
    <source>
        <strain evidence="2 3">KCTC42998</strain>
    </source>
</reference>
<dbReference type="InterPro" id="IPR014710">
    <property type="entry name" value="RmlC-like_jellyroll"/>
</dbReference>
<accession>A0A3P1CDE8</accession>
<evidence type="ECO:0000313" key="3">
    <source>
        <dbReference type="Proteomes" id="UP000274271"/>
    </source>
</evidence>
<dbReference type="Proteomes" id="UP000274271">
    <property type="component" value="Unassembled WGS sequence"/>
</dbReference>
<keyword evidence="3" id="KW-1185">Reference proteome</keyword>
<dbReference type="InterPro" id="IPR018490">
    <property type="entry name" value="cNMP-bd_dom_sf"/>
</dbReference>
<evidence type="ECO:0000313" key="2">
    <source>
        <dbReference type="EMBL" id="RRB11329.1"/>
    </source>
</evidence>
<proteinExistence type="predicted"/>
<evidence type="ECO:0000259" key="1">
    <source>
        <dbReference type="Pfam" id="PF00027"/>
    </source>
</evidence>
<dbReference type="SUPFAM" id="SSF51206">
    <property type="entry name" value="cAMP-binding domain-like"/>
    <property type="match status" value="1"/>
</dbReference>
<dbReference type="EMBL" id="RQJP01000005">
    <property type="protein sequence ID" value="RRB11329.1"/>
    <property type="molecule type" value="Genomic_DNA"/>
</dbReference>
<dbReference type="OrthoDB" id="792939at2"/>
<gene>
    <name evidence="2" type="ORF">EHT87_22845</name>
</gene>
<organism evidence="2 3">
    <name type="scientific">Larkinella knui</name>
    <dbReference type="NCBI Taxonomy" id="2025310"/>
    <lineage>
        <taxon>Bacteria</taxon>
        <taxon>Pseudomonadati</taxon>
        <taxon>Bacteroidota</taxon>
        <taxon>Cytophagia</taxon>
        <taxon>Cytophagales</taxon>
        <taxon>Spirosomataceae</taxon>
        <taxon>Larkinella</taxon>
    </lineage>
</organism>
<dbReference type="Pfam" id="PF00027">
    <property type="entry name" value="cNMP_binding"/>
    <property type="match status" value="1"/>
</dbReference>
<dbReference type="Gene3D" id="2.60.120.10">
    <property type="entry name" value="Jelly Rolls"/>
    <property type="match status" value="1"/>
</dbReference>
<comment type="caution">
    <text evidence="2">The sequence shown here is derived from an EMBL/GenBank/DDBJ whole genome shotgun (WGS) entry which is preliminary data.</text>
</comment>
<dbReference type="InterPro" id="IPR000595">
    <property type="entry name" value="cNMP-bd_dom"/>
</dbReference>
<protein>
    <submittedName>
        <fullName evidence="2">Crp/Fnr family transcriptional regulator</fullName>
    </submittedName>
</protein>
<name>A0A3P1CDE8_9BACT</name>
<feature type="domain" description="Cyclic nucleotide-binding" evidence="1">
    <location>
        <begin position="34"/>
        <end position="119"/>
    </location>
</feature>
<dbReference type="RefSeq" id="WP_124908998.1">
    <property type="nucleotide sequence ID" value="NZ_RQJP01000005.1"/>
</dbReference>